<dbReference type="SUPFAM" id="SSF56024">
    <property type="entry name" value="Phospholipase D/nuclease"/>
    <property type="match status" value="2"/>
</dbReference>
<dbReference type="PROSITE" id="PS50035">
    <property type="entry name" value="PLD"/>
    <property type="match status" value="1"/>
</dbReference>
<protein>
    <submittedName>
        <fullName evidence="7">Phospholipase</fullName>
    </submittedName>
</protein>
<dbReference type="GO" id="GO:0009395">
    <property type="term" value="P:phospholipid catabolic process"/>
    <property type="evidence" value="ECO:0007669"/>
    <property type="project" value="TreeGrafter"/>
</dbReference>
<keyword evidence="8" id="KW-1185">Reference proteome</keyword>
<comment type="catalytic activity">
    <reaction evidence="1">
        <text>a 1,2-diacyl-sn-glycero-3-phosphocholine + H2O = a 1,2-diacyl-sn-glycero-3-phosphate + choline + H(+)</text>
        <dbReference type="Rhea" id="RHEA:14445"/>
        <dbReference type="ChEBI" id="CHEBI:15354"/>
        <dbReference type="ChEBI" id="CHEBI:15377"/>
        <dbReference type="ChEBI" id="CHEBI:15378"/>
        <dbReference type="ChEBI" id="CHEBI:57643"/>
        <dbReference type="ChEBI" id="CHEBI:58608"/>
        <dbReference type="EC" id="3.1.4.4"/>
    </reaction>
</comment>
<gene>
    <name evidence="7" type="ORF">DLM46_35360</name>
</gene>
<evidence type="ECO:0000259" key="6">
    <source>
        <dbReference type="PROSITE" id="PS50035"/>
    </source>
</evidence>
<reference evidence="8" key="1">
    <citation type="submission" date="2018-05" db="EMBL/GenBank/DDBJ databases">
        <authorList>
            <person name="Feng T."/>
        </authorList>
    </citation>
    <scope>NUCLEOTIDE SEQUENCE [LARGE SCALE GENOMIC DNA]</scope>
    <source>
        <strain evidence="8">S27</strain>
    </source>
</reference>
<keyword evidence="4" id="KW-0443">Lipid metabolism</keyword>
<accession>A0A370MXI1</accession>
<dbReference type="PANTHER" id="PTHR18896:SF76">
    <property type="entry name" value="PHOSPHOLIPASE"/>
    <property type="match status" value="1"/>
</dbReference>
<dbReference type="Gene3D" id="3.30.870.10">
    <property type="entry name" value="Endonuclease Chain A"/>
    <property type="match status" value="2"/>
</dbReference>
<evidence type="ECO:0000313" key="7">
    <source>
        <dbReference type="EMBL" id="RDJ98032.1"/>
    </source>
</evidence>
<comment type="caution">
    <text evidence="7">The sequence shown here is derived from an EMBL/GenBank/DDBJ whole genome shotgun (WGS) entry which is preliminary data.</text>
</comment>
<dbReference type="GO" id="GO:0004630">
    <property type="term" value="F:phospholipase D activity"/>
    <property type="evidence" value="ECO:0007669"/>
    <property type="project" value="UniProtKB-EC"/>
</dbReference>
<dbReference type="InterPro" id="IPR001736">
    <property type="entry name" value="PLipase_D/transphosphatidylase"/>
</dbReference>
<dbReference type="Proteomes" id="UP000254875">
    <property type="component" value="Unassembled WGS sequence"/>
</dbReference>
<evidence type="ECO:0000256" key="4">
    <source>
        <dbReference type="ARBA" id="ARBA00023098"/>
    </source>
</evidence>
<keyword evidence="3" id="KW-0378">Hydrolase</keyword>
<evidence type="ECO:0000313" key="8">
    <source>
        <dbReference type="Proteomes" id="UP000254875"/>
    </source>
</evidence>
<sequence>MICGEDGFRSIANDLKNAKSTVEIICWGFDPGMELVRGGDTWPRGQTYGALLEEITTRKENPVTVRLMVWYAETASAKQNNVPGYSDNGHNPFTNPAAWIVGTSSSPYDSKKRQEYCIRWWKDNLPKGNVSGKNPRLQVAFRSIETADAHHALADEEDKPAYVAGNPTDETGLMENYPTHHQKPVLIDYAYEEGRYAVGYVMGLNSVTDYWDSTAHKIDDPIREALAKGKLKDEQAHEEATQGQPATKGYVHGRPYQDYACRVVGPALKRLHHNFVSDWNIFAPDHKVNELTDIPANIPKVPSNPAHGVQIVRTHPRENDKTIKELYYQASSFARNYIYIENQYFFYPAFARHLKDTRQTFCEAWAAKSGKPVSQMPMLHLFIVIPHPEDDGMIPRTYDMLTELGASDGMSDQRKYVDDGNISQNYADAKTITDTVDTPDGPISTQRKVLDRPSTQQLAATYGMKVSVARLRASGPHGDGMAYREIYIHSKLMIIDDVFLTVGSANLNQRSMSSDSEINIGVTGLEYAGSLRQNVFNLHSGGDIPGSGSPADLPDVFRAWNRRMAQNLNVKKGGKEPLNGFLLPFEDHRATNTMHASVTMPSSGNSEYA</sequence>
<proteinExistence type="predicted"/>
<dbReference type="OrthoDB" id="8828485at2"/>
<dbReference type="InterPro" id="IPR015679">
    <property type="entry name" value="PLipase_D_fam"/>
</dbReference>
<evidence type="ECO:0000256" key="5">
    <source>
        <dbReference type="SAM" id="MobiDB-lite"/>
    </source>
</evidence>
<dbReference type="SMART" id="SM00155">
    <property type="entry name" value="PLDc"/>
    <property type="match status" value="1"/>
</dbReference>
<feature type="region of interest" description="Disordered" evidence="5">
    <location>
        <begin position="231"/>
        <end position="250"/>
    </location>
</feature>
<evidence type="ECO:0000256" key="1">
    <source>
        <dbReference type="ARBA" id="ARBA00000798"/>
    </source>
</evidence>
<evidence type="ECO:0000256" key="3">
    <source>
        <dbReference type="ARBA" id="ARBA00022801"/>
    </source>
</evidence>
<dbReference type="Pfam" id="PF13091">
    <property type="entry name" value="PLDc_2"/>
    <property type="match status" value="1"/>
</dbReference>
<dbReference type="PANTHER" id="PTHR18896">
    <property type="entry name" value="PHOSPHOLIPASE D"/>
    <property type="match status" value="1"/>
</dbReference>
<dbReference type="InterPro" id="IPR025202">
    <property type="entry name" value="PLD-like_dom"/>
</dbReference>
<organism evidence="7 8">
    <name type="scientific">Paraburkholderia lacunae</name>
    <dbReference type="NCBI Taxonomy" id="2211104"/>
    <lineage>
        <taxon>Bacteria</taxon>
        <taxon>Pseudomonadati</taxon>
        <taxon>Pseudomonadota</taxon>
        <taxon>Betaproteobacteria</taxon>
        <taxon>Burkholderiales</taxon>
        <taxon>Burkholderiaceae</taxon>
        <taxon>Paraburkholderia</taxon>
    </lineage>
</organism>
<dbReference type="AlphaFoldDB" id="A0A370MXI1"/>
<name>A0A370MXI1_9BURK</name>
<dbReference type="EMBL" id="QHKS01000041">
    <property type="protein sequence ID" value="RDJ98032.1"/>
    <property type="molecule type" value="Genomic_DNA"/>
</dbReference>
<feature type="domain" description="PLD phosphodiesterase" evidence="6">
    <location>
        <begin position="484"/>
        <end position="511"/>
    </location>
</feature>
<evidence type="ECO:0000256" key="2">
    <source>
        <dbReference type="ARBA" id="ARBA00022737"/>
    </source>
</evidence>
<keyword evidence="2" id="KW-0677">Repeat</keyword>
<feature type="compositionally biased region" description="Basic and acidic residues" evidence="5">
    <location>
        <begin position="231"/>
        <end position="240"/>
    </location>
</feature>